<evidence type="ECO:0008006" key="4">
    <source>
        <dbReference type="Google" id="ProtNLM"/>
    </source>
</evidence>
<dbReference type="Proteomes" id="UP000799302">
    <property type="component" value="Unassembled WGS sequence"/>
</dbReference>
<keyword evidence="3" id="KW-1185">Reference proteome</keyword>
<evidence type="ECO:0000256" key="1">
    <source>
        <dbReference type="SAM" id="SignalP"/>
    </source>
</evidence>
<reference evidence="2" key="1">
    <citation type="journal article" date="2020" name="Stud. Mycol.">
        <title>101 Dothideomycetes genomes: a test case for predicting lifestyles and emergence of pathogens.</title>
        <authorList>
            <person name="Haridas S."/>
            <person name="Albert R."/>
            <person name="Binder M."/>
            <person name="Bloem J."/>
            <person name="Labutti K."/>
            <person name="Salamov A."/>
            <person name="Andreopoulos B."/>
            <person name="Baker S."/>
            <person name="Barry K."/>
            <person name="Bills G."/>
            <person name="Bluhm B."/>
            <person name="Cannon C."/>
            <person name="Castanera R."/>
            <person name="Culley D."/>
            <person name="Daum C."/>
            <person name="Ezra D."/>
            <person name="Gonzalez J."/>
            <person name="Henrissat B."/>
            <person name="Kuo A."/>
            <person name="Liang C."/>
            <person name="Lipzen A."/>
            <person name="Lutzoni F."/>
            <person name="Magnuson J."/>
            <person name="Mondo S."/>
            <person name="Nolan M."/>
            <person name="Ohm R."/>
            <person name="Pangilinan J."/>
            <person name="Park H.-J."/>
            <person name="Ramirez L."/>
            <person name="Alfaro M."/>
            <person name="Sun H."/>
            <person name="Tritt A."/>
            <person name="Yoshinaga Y."/>
            <person name="Zwiers L.-H."/>
            <person name="Turgeon B."/>
            <person name="Goodwin S."/>
            <person name="Spatafora J."/>
            <person name="Crous P."/>
            <person name="Grigoriev I."/>
        </authorList>
    </citation>
    <scope>NUCLEOTIDE SEQUENCE</scope>
    <source>
        <strain evidence="2">CBS 115976</strain>
    </source>
</reference>
<dbReference type="EMBL" id="MU004230">
    <property type="protein sequence ID" value="KAF2675217.1"/>
    <property type="molecule type" value="Genomic_DNA"/>
</dbReference>
<dbReference type="InterPro" id="IPR029058">
    <property type="entry name" value="AB_hydrolase_fold"/>
</dbReference>
<accession>A0A6A6UUU1</accession>
<protein>
    <recommendedName>
        <fullName evidence="4">Alpha/beta-hydrolase</fullName>
    </recommendedName>
</protein>
<gene>
    <name evidence="2" type="ORF">BT63DRAFT_445201</name>
</gene>
<proteinExistence type="predicted"/>
<dbReference type="PANTHER" id="PTHR33428">
    <property type="entry name" value="CHLOROPHYLLASE-2, CHLOROPLASTIC"/>
    <property type="match status" value="1"/>
</dbReference>
<evidence type="ECO:0000313" key="3">
    <source>
        <dbReference type="Proteomes" id="UP000799302"/>
    </source>
</evidence>
<name>A0A6A6UUU1_9PEZI</name>
<dbReference type="SUPFAM" id="SSF53474">
    <property type="entry name" value="alpha/beta-Hydrolases"/>
    <property type="match status" value="1"/>
</dbReference>
<sequence length="306" mass="32296">MRSLLAILSVTWLATAQTPPAKSDGQYAGGIFSIPLSDVPKYAAKTKMGRATEAKSGGAKTSGSGPYPAKGAMDTSIPNHTVYAPIAKPNITMPIIVWDNGGCGTDPTQFGNFLTEVASHGYVISAVGKAGGLGRQSKVQDNRDSIEWALKGSAAKYGEVDTTKLIAAGQSCGGLSAYSTSYHDPRVKLLMLFNVGIFDDAKRYLIKEIKTPIGYFLGGVTDFGAPGAEKDYVELPAGVPAWKGNLDTGHGGTYSATNGGKMGIAAVDFLQWQMRGDANSKAKMLDPKTAGSLVSQNWKVEFKNWT</sequence>
<feature type="chain" id="PRO_5025645153" description="Alpha/beta-hydrolase" evidence="1">
    <location>
        <begin position="17"/>
        <end position="306"/>
    </location>
</feature>
<organism evidence="2 3">
    <name type="scientific">Microthyrium microscopicum</name>
    <dbReference type="NCBI Taxonomy" id="703497"/>
    <lineage>
        <taxon>Eukaryota</taxon>
        <taxon>Fungi</taxon>
        <taxon>Dikarya</taxon>
        <taxon>Ascomycota</taxon>
        <taxon>Pezizomycotina</taxon>
        <taxon>Dothideomycetes</taxon>
        <taxon>Dothideomycetes incertae sedis</taxon>
        <taxon>Microthyriales</taxon>
        <taxon>Microthyriaceae</taxon>
        <taxon>Microthyrium</taxon>
    </lineage>
</organism>
<dbReference type="Gene3D" id="3.40.50.1820">
    <property type="entry name" value="alpha/beta hydrolase"/>
    <property type="match status" value="1"/>
</dbReference>
<dbReference type="PANTHER" id="PTHR33428:SF14">
    <property type="entry name" value="CARBOXYLESTERASE TYPE B DOMAIN-CONTAINING PROTEIN"/>
    <property type="match status" value="1"/>
</dbReference>
<keyword evidence="1" id="KW-0732">Signal</keyword>
<dbReference type="OrthoDB" id="3506780at2759"/>
<evidence type="ECO:0000313" key="2">
    <source>
        <dbReference type="EMBL" id="KAF2675217.1"/>
    </source>
</evidence>
<dbReference type="AlphaFoldDB" id="A0A6A6UUU1"/>
<feature type="signal peptide" evidence="1">
    <location>
        <begin position="1"/>
        <end position="16"/>
    </location>
</feature>